<reference evidence="2 3" key="1">
    <citation type="submission" date="2024-08" db="EMBL/GenBank/DDBJ databases">
        <title>Gnathostoma spinigerum genome.</title>
        <authorList>
            <person name="Gonzalez-Bertolin B."/>
            <person name="Monzon S."/>
            <person name="Zaballos A."/>
            <person name="Jimenez P."/>
            <person name="Dekumyoy P."/>
            <person name="Varona S."/>
            <person name="Cuesta I."/>
            <person name="Sumanam S."/>
            <person name="Adisakwattana P."/>
            <person name="Gasser R.B."/>
            <person name="Hernandez-Gonzalez A."/>
            <person name="Young N.D."/>
            <person name="Perteguer M.J."/>
        </authorList>
    </citation>
    <scope>NUCLEOTIDE SEQUENCE [LARGE SCALE GENOMIC DNA]</scope>
    <source>
        <strain evidence="2">AL3</strain>
        <tissue evidence="2">Liver</tissue>
    </source>
</reference>
<dbReference type="AlphaFoldDB" id="A0ABD6EYK4"/>
<feature type="region of interest" description="Disordered" evidence="1">
    <location>
        <begin position="35"/>
        <end position="54"/>
    </location>
</feature>
<dbReference type="Proteomes" id="UP001608902">
    <property type="component" value="Unassembled WGS sequence"/>
</dbReference>
<organism evidence="2 3">
    <name type="scientific">Gnathostoma spinigerum</name>
    <dbReference type="NCBI Taxonomy" id="75299"/>
    <lineage>
        <taxon>Eukaryota</taxon>
        <taxon>Metazoa</taxon>
        <taxon>Ecdysozoa</taxon>
        <taxon>Nematoda</taxon>
        <taxon>Chromadorea</taxon>
        <taxon>Rhabditida</taxon>
        <taxon>Spirurina</taxon>
        <taxon>Gnathostomatomorpha</taxon>
        <taxon>Gnathostomatoidea</taxon>
        <taxon>Gnathostomatidae</taxon>
        <taxon>Gnathostoma</taxon>
    </lineage>
</organism>
<dbReference type="EMBL" id="JBGFUD010017593">
    <property type="protein sequence ID" value="MFH4984436.1"/>
    <property type="molecule type" value="Genomic_DNA"/>
</dbReference>
<feature type="compositionally biased region" description="Polar residues" evidence="1">
    <location>
        <begin position="104"/>
        <end position="113"/>
    </location>
</feature>
<feature type="region of interest" description="Disordered" evidence="1">
    <location>
        <begin position="1"/>
        <end position="26"/>
    </location>
</feature>
<keyword evidence="3" id="KW-1185">Reference proteome</keyword>
<accession>A0ABD6EYK4</accession>
<evidence type="ECO:0000256" key="1">
    <source>
        <dbReference type="SAM" id="MobiDB-lite"/>
    </source>
</evidence>
<evidence type="ECO:0000313" key="2">
    <source>
        <dbReference type="EMBL" id="MFH4984436.1"/>
    </source>
</evidence>
<feature type="compositionally biased region" description="Low complexity" evidence="1">
    <location>
        <begin position="1"/>
        <end position="23"/>
    </location>
</feature>
<comment type="caution">
    <text evidence="2">The sequence shown here is derived from an EMBL/GenBank/DDBJ whole genome shotgun (WGS) entry which is preliminary data.</text>
</comment>
<sequence>MTATGSSSTVACTSSQSQSSSATYGPARVTSVYDSADAETNLPPSSPRYNDDARSLLRPSVSGLIVSAKNATRSWADIARSKSPPPAKPSSSPQLSAPQQELPTESTSSTGMKSSVLKESGHEKNTFLVNRAAALSNEKEPEGIKSAEELAFGTSAGSDGRHAVVADNRLRVTLKEEFRVKSSESANGIEGISFFYDPNEPTVACDINPATINLADIAMERCMYFIFSLCLFSKLISSLIYSKIILLLLLQVEVFSTFRTVVLQMPSHISYSRFQCR</sequence>
<name>A0ABD6EYK4_9BILA</name>
<evidence type="ECO:0000313" key="3">
    <source>
        <dbReference type="Proteomes" id="UP001608902"/>
    </source>
</evidence>
<gene>
    <name evidence="2" type="ORF">AB6A40_011145</name>
</gene>
<feature type="compositionally biased region" description="Low complexity" evidence="1">
    <location>
        <begin position="89"/>
        <end position="103"/>
    </location>
</feature>
<proteinExistence type="predicted"/>
<feature type="region of interest" description="Disordered" evidence="1">
    <location>
        <begin position="73"/>
        <end position="121"/>
    </location>
</feature>
<protein>
    <submittedName>
        <fullName evidence="2">Uncharacterized protein</fullName>
    </submittedName>
</protein>